<dbReference type="GO" id="GO:0006883">
    <property type="term" value="P:intracellular sodium ion homeostasis"/>
    <property type="evidence" value="ECO:0007669"/>
    <property type="project" value="TreeGrafter"/>
</dbReference>
<organism evidence="5 8">
    <name type="scientific">Rotaria magnacalcarata</name>
    <dbReference type="NCBI Taxonomy" id="392030"/>
    <lineage>
        <taxon>Eukaryota</taxon>
        <taxon>Metazoa</taxon>
        <taxon>Spiralia</taxon>
        <taxon>Gnathifera</taxon>
        <taxon>Rotifera</taxon>
        <taxon>Eurotatoria</taxon>
        <taxon>Bdelloidea</taxon>
        <taxon>Philodinida</taxon>
        <taxon>Philodinidae</taxon>
        <taxon>Rotaria</taxon>
    </lineage>
</organism>
<dbReference type="GO" id="GO:0030007">
    <property type="term" value="P:intracellular potassium ion homeostasis"/>
    <property type="evidence" value="ECO:0007669"/>
    <property type="project" value="TreeGrafter"/>
</dbReference>
<proteinExistence type="predicted"/>
<feature type="transmembrane region" description="Helical" evidence="3">
    <location>
        <begin position="75"/>
        <end position="94"/>
    </location>
</feature>
<dbReference type="SUPFAM" id="SSF81665">
    <property type="entry name" value="Calcium ATPase, transmembrane domain M"/>
    <property type="match status" value="1"/>
</dbReference>
<dbReference type="InterPro" id="IPR023298">
    <property type="entry name" value="ATPase_P-typ_TM_dom_sf"/>
</dbReference>
<dbReference type="Gene3D" id="1.20.1110.10">
    <property type="entry name" value="Calcium-transporting ATPase, transmembrane domain"/>
    <property type="match status" value="1"/>
</dbReference>
<comment type="caution">
    <text evidence="5">The sequence shown here is derived from an EMBL/GenBank/DDBJ whole genome shotgun (WGS) entry which is preliminary data.</text>
</comment>
<dbReference type="PANTHER" id="PTHR43294:SF21">
    <property type="entry name" value="CATION TRANSPORTING ATPASE"/>
    <property type="match status" value="1"/>
</dbReference>
<dbReference type="AlphaFoldDB" id="A0A818XHW2"/>
<dbReference type="EMBL" id="CAJOBF010000076">
    <property type="protein sequence ID" value="CAF3740677.1"/>
    <property type="molecule type" value="Genomic_DNA"/>
</dbReference>
<evidence type="ECO:0000313" key="5">
    <source>
        <dbReference type="EMBL" id="CAF3740677.1"/>
    </source>
</evidence>
<dbReference type="Gene3D" id="2.70.150.10">
    <property type="entry name" value="Calcium-transporting ATPase, cytoplasmic transduction domain A"/>
    <property type="match status" value="1"/>
</dbReference>
<feature type="transmembrane region" description="Helical" evidence="3">
    <location>
        <begin position="134"/>
        <end position="155"/>
    </location>
</feature>
<evidence type="ECO:0000259" key="4">
    <source>
        <dbReference type="SMART" id="SM00831"/>
    </source>
</evidence>
<sequence>MNGVYANGGDDDRNDSSRIVSYRSAVSREHMRPTQRAKRKRIGNDIDLSDINTDLVYDEHQISIEELVHRFDTDLRTFFCFLLTLNLLILLFHGKKGLTKIQAKQRLLDEGRNYIEPPHVSISKSCERFWLQPYILFVSILSLLAILCFVAFAIQLNTRQDPTYENLYMLIVLIIFILLPSIFTFAVGHISANKLQYLRYQIKQVRQKISKLSYFVYITQE</sequence>
<evidence type="ECO:0000313" key="7">
    <source>
        <dbReference type="EMBL" id="CAF4194026.1"/>
    </source>
</evidence>
<dbReference type="GO" id="GO:1990573">
    <property type="term" value="P:potassium ion import across plasma membrane"/>
    <property type="evidence" value="ECO:0007669"/>
    <property type="project" value="TreeGrafter"/>
</dbReference>
<feature type="transmembrane region" description="Helical" evidence="3">
    <location>
        <begin position="167"/>
        <end position="190"/>
    </location>
</feature>
<dbReference type="GO" id="GO:0005391">
    <property type="term" value="F:P-type sodium:potassium-exchanging transporter activity"/>
    <property type="evidence" value="ECO:0007669"/>
    <property type="project" value="TreeGrafter"/>
</dbReference>
<evidence type="ECO:0000313" key="6">
    <source>
        <dbReference type="EMBL" id="CAF3950972.1"/>
    </source>
</evidence>
<dbReference type="GO" id="GO:1902600">
    <property type="term" value="P:proton transmembrane transport"/>
    <property type="evidence" value="ECO:0007669"/>
    <property type="project" value="TreeGrafter"/>
</dbReference>
<evidence type="ECO:0000313" key="8">
    <source>
        <dbReference type="Proteomes" id="UP000663842"/>
    </source>
</evidence>
<dbReference type="Proteomes" id="UP000663842">
    <property type="component" value="Unassembled WGS sequence"/>
</dbReference>
<dbReference type="EMBL" id="CAJOBJ010003043">
    <property type="protein sequence ID" value="CAF3950972.1"/>
    <property type="molecule type" value="Genomic_DNA"/>
</dbReference>
<keyword evidence="3" id="KW-0472">Membrane</keyword>
<protein>
    <recommendedName>
        <fullName evidence="4">Cation-transporting P-type ATPase N-terminal domain-containing protein</fullName>
    </recommendedName>
</protein>
<dbReference type="GO" id="GO:0005886">
    <property type="term" value="C:plasma membrane"/>
    <property type="evidence" value="ECO:0007669"/>
    <property type="project" value="UniProtKB-SubCell"/>
</dbReference>
<dbReference type="Proteomes" id="UP000681720">
    <property type="component" value="Unassembled WGS sequence"/>
</dbReference>
<comment type="subcellular location">
    <subcellularLocation>
        <location evidence="1">Cell membrane</location>
        <topology evidence="1">Multi-pass membrane protein</topology>
    </subcellularLocation>
</comment>
<dbReference type="GO" id="GO:0036376">
    <property type="term" value="P:sodium ion export across plasma membrane"/>
    <property type="evidence" value="ECO:0007669"/>
    <property type="project" value="TreeGrafter"/>
</dbReference>
<accession>A0A818XHW2</accession>
<dbReference type="Proteomes" id="UP000676336">
    <property type="component" value="Unassembled WGS sequence"/>
</dbReference>
<evidence type="ECO:0000256" key="1">
    <source>
        <dbReference type="ARBA" id="ARBA00004651"/>
    </source>
</evidence>
<feature type="domain" description="Cation-transporting P-type ATPase N-terminal" evidence="4">
    <location>
        <begin position="58"/>
        <end position="153"/>
    </location>
</feature>
<gene>
    <name evidence="6" type="ORF">GIL414_LOCUS9094</name>
    <name evidence="7" type="ORF">SMN809_LOCUS21593</name>
    <name evidence="5" type="ORF">UXM345_LOCUS1408</name>
</gene>
<dbReference type="InterPro" id="IPR004014">
    <property type="entry name" value="ATPase_P-typ_cation-transptr_N"/>
</dbReference>
<reference evidence="5" key="1">
    <citation type="submission" date="2021-02" db="EMBL/GenBank/DDBJ databases">
        <authorList>
            <person name="Nowell W R."/>
        </authorList>
    </citation>
    <scope>NUCLEOTIDE SEQUENCE</scope>
</reference>
<dbReference type="InterPro" id="IPR050510">
    <property type="entry name" value="Cation_transp_ATPase_P-type"/>
</dbReference>
<keyword evidence="3" id="KW-0812">Transmembrane</keyword>
<dbReference type="Pfam" id="PF00690">
    <property type="entry name" value="Cation_ATPase_N"/>
    <property type="match status" value="1"/>
</dbReference>
<dbReference type="EMBL" id="CAJOBI010017304">
    <property type="protein sequence ID" value="CAF4194026.1"/>
    <property type="molecule type" value="Genomic_DNA"/>
</dbReference>
<dbReference type="PANTHER" id="PTHR43294">
    <property type="entry name" value="SODIUM/POTASSIUM-TRANSPORTING ATPASE SUBUNIT ALPHA"/>
    <property type="match status" value="1"/>
</dbReference>
<keyword evidence="2" id="KW-1003">Cell membrane</keyword>
<evidence type="ECO:0000256" key="3">
    <source>
        <dbReference type="SAM" id="Phobius"/>
    </source>
</evidence>
<dbReference type="SMART" id="SM00831">
    <property type="entry name" value="Cation_ATPase_N"/>
    <property type="match status" value="1"/>
</dbReference>
<keyword evidence="3" id="KW-1133">Transmembrane helix</keyword>
<evidence type="ECO:0000256" key="2">
    <source>
        <dbReference type="ARBA" id="ARBA00022475"/>
    </source>
</evidence>
<name>A0A818XHW2_9BILA</name>